<sequence length="517" mass="57872">MAEKREYVVMFPFMAQGHIIPFLALAIHIEKTRNYKITFVNTPLNIKKLRSSLPPNSSIQLLEIPFNSCDHGLPPNTENCDVVPYQCVIRLLEASASLGTIFKDLIEDIIQQQDGQLPLCIIGDIFFGWMAGIAQELGVFHAVFSGAGGFGLACYYSIWLNLPHKGVKADDHFLLPDFQEASKIQFTQLPITMSKADGKDSWSVFHGKYLPEWANSSGILFNTVEEFDHVGLTYFKRKLGTPVWPVGPILLSIENRARVGKEAGITPEFCKAWLDTKPQNSVLYVSFGSMNTISSSQMMQLAKALEVSGKNFIWVVRPPIGFEINSEFKAEEWLPEGFEERIRESKKGLVVHKWAPQLEILSHKSTSAFLSHCGWNSVLESLGHGVPLIGWAMAAEQFFNVKFLVEDVGVCVEVARGKTCEVKHEDIAAKIELVMSDCVKGKEMRRKASKVGEMIKNAMKDEKGFKGSSVKAMDDFFNAARTMRGQNDQKQQKRGDSKLERVKKGLICTEQQVKNVG</sequence>
<keyword evidence="7" id="KW-1133">Transmembrane helix</keyword>
<keyword evidence="8" id="KW-1185">Reference proteome</keyword>
<dbReference type="InterPro" id="IPR035595">
    <property type="entry name" value="UDP_glycos_trans_CS"/>
</dbReference>
<dbReference type="RefSeq" id="XP_021278456.1">
    <property type="nucleotide sequence ID" value="XM_021422781.1"/>
</dbReference>
<dbReference type="FunFam" id="3.40.50.2000:FF:000103">
    <property type="entry name" value="Glycosyltransferase"/>
    <property type="match status" value="1"/>
</dbReference>
<dbReference type="Gene3D" id="3.40.50.2000">
    <property type="entry name" value="Glycogen Phosphorylase B"/>
    <property type="match status" value="2"/>
</dbReference>
<accession>A0A6J0ZV52</accession>
<feature type="compositionally biased region" description="Basic and acidic residues" evidence="6">
    <location>
        <begin position="490"/>
        <end position="500"/>
    </location>
</feature>
<dbReference type="OrthoDB" id="5835829at2759"/>
<organism evidence="8 9">
    <name type="scientific">Herrania umbratica</name>
    <dbReference type="NCBI Taxonomy" id="108875"/>
    <lineage>
        <taxon>Eukaryota</taxon>
        <taxon>Viridiplantae</taxon>
        <taxon>Streptophyta</taxon>
        <taxon>Embryophyta</taxon>
        <taxon>Tracheophyta</taxon>
        <taxon>Spermatophyta</taxon>
        <taxon>Magnoliopsida</taxon>
        <taxon>eudicotyledons</taxon>
        <taxon>Gunneridae</taxon>
        <taxon>Pentapetalae</taxon>
        <taxon>rosids</taxon>
        <taxon>malvids</taxon>
        <taxon>Malvales</taxon>
        <taxon>Malvaceae</taxon>
        <taxon>Byttnerioideae</taxon>
        <taxon>Herrania</taxon>
    </lineage>
</organism>
<evidence type="ECO:0000256" key="5">
    <source>
        <dbReference type="RuleBase" id="RU362057"/>
    </source>
</evidence>
<name>A0A6J0ZV52_9ROSI</name>
<keyword evidence="3 4" id="KW-0808">Transferase</keyword>
<dbReference type="SUPFAM" id="SSF53756">
    <property type="entry name" value="UDP-Glycosyltransferase/glycogen phosphorylase"/>
    <property type="match status" value="1"/>
</dbReference>
<evidence type="ECO:0000256" key="1">
    <source>
        <dbReference type="ARBA" id="ARBA00009995"/>
    </source>
</evidence>
<dbReference type="AlphaFoldDB" id="A0A6J0ZV52"/>
<evidence type="ECO:0000313" key="9">
    <source>
        <dbReference type="RefSeq" id="XP_021278456.1"/>
    </source>
</evidence>
<dbReference type="GO" id="GO:0035251">
    <property type="term" value="F:UDP-glucosyltransferase activity"/>
    <property type="evidence" value="ECO:0007669"/>
    <property type="project" value="TreeGrafter"/>
</dbReference>
<evidence type="ECO:0000313" key="8">
    <source>
        <dbReference type="Proteomes" id="UP000504621"/>
    </source>
</evidence>
<dbReference type="PANTHER" id="PTHR48047:SF61">
    <property type="entry name" value="OS04G0273600 PROTEIN"/>
    <property type="match status" value="1"/>
</dbReference>
<evidence type="ECO:0000256" key="7">
    <source>
        <dbReference type="SAM" id="Phobius"/>
    </source>
</evidence>
<evidence type="ECO:0000256" key="3">
    <source>
        <dbReference type="ARBA" id="ARBA00022679"/>
    </source>
</evidence>
<dbReference type="EC" id="2.4.1.-" evidence="5"/>
<keyword evidence="2 4" id="KW-0328">Glycosyltransferase</keyword>
<evidence type="ECO:0000256" key="2">
    <source>
        <dbReference type="ARBA" id="ARBA00022676"/>
    </source>
</evidence>
<gene>
    <name evidence="9" type="primary">LOC110412254</name>
</gene>
<dbReference type="PANTHER" id="PTHR48047">
    <property type="entry name" value="GLYCOSYLTRANSFERASE"/>
    <property type="match status" value="1"/>
</dbReference>
<proteinExistence type="inferred from homology"/>
<reference evidence="9" key="1">
    <citation type="submission" date="2025-08" db="UniProtKB">
        <authorList>
            <consortium name="RefSeq"/>
        </authorList>
    </citation>
    <scope>IDENTIFICATION</scope>
    <source>
        <tissue evidence="9">Leaf</tissue>
    </source>
</reference>
<dbReference type="Pfam" id="PF00201">
    <property type="entry name" value="UDPGT"/>
    <property type="match status" value="1"/>
</dbReference>
<feature type="transmembrane region" description="Helical" evidence="7">
    <location>
        <begin position="7"/>
        <end position="29"/>
    </location>
</feature>
<evidence type="ECO:0000256" key="6">
    <source>
        <dbReference type="SAM" id="MobiDB-lite"/>
    </source>
</evidence>
<dbReference type="CDD" id="cd03784">
    <property type="entry name" value="GT1_Gtf-like"/>
    <property type="match status" value="1"/>
</dbReference>
<dbReference type="GeneID" id="110412254"/>
<keyword evidence="7" id="KW-0472">Membrane</keyword>
<dbReference type="Proteomes" id="UP000504621">
    <property type="component" value="Unplaced"/>
</dbReference>
<evidence type="ECO:0000256" key="4">
    <source>
        <dbReference type="RuleBase" id="RU003718"/>
    </source>
</evidence>
<feature type="region of interest" description="Disordered" evidence="6">
    <location>
        <begin position="481"/>
        <end position="500"/>
    </location>
</feature>
<protein>
    <recommendedName>
        <fullName evidence="5">Glycosyltransferase</fullName>
        <ecNumber evidence="5">2.4.1.-</ecNumber>
    </recommendedName>
</protein>
<dbReference type="PROSITE" id="PS00375">
    <property type="entry name" value="UDPGT"/>
    <property type="match status" value="1"/>
</dbReference>
<dbReference type="FunFam" id="3.40.50.2000:FF:000064">
    <property type="entry name" value="Glycosyltransferase"/>
    <property type="match status" value="1"/>
</dbReference>
<keyword evidence="7" id="KW-0812">Transmembrane</keyword>
<comment type="similarity">
    <text evidence="1 4">Belongs to the UDP-glycosyltransferase family.</text>
</comment>
<dbReference type="InterPro" id="IPR002213">
    <property type="entry name" value="UDP_glucos_trans"/>
</dbReference>